<evidence type="ECO:0000256" key="3">
    <source>
        <dbReference type="ARBA" id="ARBA00023125"/>
    </source>
</evidence>
<dbReference type="CDD" id="cd08422">
    <property type="entry name" value="PBP2_CrgA_like"/>
    <property type="match status" value="1"/>
</dbReference>
<dbReference type="InterPro" id="IPR005119">
    <property type="entry name" value="LysR_subst-bd"/>
</dbReference>
<dbReference type="SUPFAM" id="SSF46785">
    <property type="entry name" value="Winged helix' DNA-binding domain"/>
    <property type="match status" value="1"/>
</dbReference>
<dbReference type="Gene3D" id="3.40.190.290">
    <property type="match status" value="1"/>
</dbReference>
<evidence type="ECO:0000256" key="2">
    <source>
        <dbReference type="ARBA" id="ARBA00023015"/>
    </source>
</evidence>
<dbReference type="InterPro" id="IPR000847">
    <property type="entry name" value="LysR_HTH_N"/>
</dbReference>
<keyword evidence="4" id="KW-0804">Transcription</keyword>
<evidence type="ECO:0000313" key="7">
    <source>
        <dbReference type="Proteomes" id="UP000188543"/>
    </source>
</evidence>
<reference evidence="6 7" key="1">
    <citation type="submission" date="2016-08" db="EMBL/GenBank/DDBJ databases">
        <authorList>
            <person name="Seilhamer J.J."/>
        </authorList>
    </citation>
    <scope>NUCLEOTIDE SEQUENCE [LARGE SCALE GENOMIC DNA]</scope>
    <source>
        <strain evidence="6 7">VC14762</strain>
    </source>
</reference>
<comment type="caution">
    <text evidence="6">The sequence shown here is derived from an EMBL/GenBank/DDBJ whole genome shotgun (WGS) entry which is preliminary data.</text>
</comment>
<sequence>MAFDSRLLSGIGVLSAVIEAGTFARAGEAMGLTQPAVSRAVARLEERVGIRIFNRTARAITLTDEGRRFYEAVAPLLAGIEDAAIDAGRSKARVRGRLRVNVDGTFGHYVLAPRMAEFLDRFPDLSVEISVRDRMGDLVADGFDVAVRFGVPEPSSYRARLLLETRVLTCASAAYVERHGEPRHPRDLAHGHRCVLIRDPVTGRPYEWEFHRGKEVVPFDAGGRLMVNDTGGPLGACVGGAGIAQLLELYARDIVADGKLVLLLPEWTDETFPLYAYHHASNLVAAKVRVFLDFVRELTV</sequence>
<keyword evidence="3" id="KW-0238">DNA-binding</keyword>
<organism evidence="6 7">
    <name type="scientific">Burkholderia cenocepacia</name>
    <dbReference type="NCBI Taxonomy" id="95486"/>
    <lineage>
        <taxon>Bacteria</taxon>
        <taxon>Pseudomonadati</taxon>
        <taxon>Pseudomonadota</taxon>
        <taxon>Betaproteobacteria</taxon>
        <taxon>Burkholderiales</taxon>
        <taxon>Burkholderiaceae</taxon>
        <taxon>Burkholderia</taxon>
        <taxon>Burkholderia cepacia complex</taxon>
    </lineage>
</organism>
<dbReference type="EMBL" id="MUTJ01000056">
    <property type="protein sequence ID" value="ONU84326.1"/>
    <property type="molecule type" value="Genomic_DNA"/>
</dbReference>
<accession>A0A1V2W2M7</accession>
<protein>
    <submittedName>
        <fullName evidence="6">LysR family transcriptional regulator</fullName>
    </submittedName>
</protein>
<dbReference type="PRINTS" id="PR00039">
    <property type="entry name" value="HTHLYSR"/>
</dbReference>
<dbReference type="SUPFAM" id="SSF53850">
    <property type="entry name" value="Periplasmic binding protein-like II"/>
    <property type="match status" value="1"/>
</dbReference>
<dbReference type="RefSeq" id="WP_077020355.1">
    <property type="nucleotide sequence ID" value="NZ_CADETK010000006.1"/>
</dbReference>
<gene>
    <name evidence="6" type="ORF">A8E72_18340</name>
</gene>
<dbReference type="Proteomes" id="UP000188543">
    <property type="component" value="Unassembled WGS sequence"/>
</dbReference>
<dbReference type="PANTHER" id="PTHR30537">
    <property type="entry name" value="HTH-TYPE TRANSCRIPTIONAL REGULATOR"/>
    <property type="match status" value="1"/>
</dbReference>
<feature type="domain" description="HTH lysR-type" evidence="5">
    <location>
        <begin position="13"/>
        <end position="63"/>
    </location>
</feature>
<dbReference type="Gene3D" id="1.10.10.10">
    <property type="entry name" value="Winged helix-like DNA-binding domain superfamily/Winged helix DNA-binding domain"/>
    <property type="match status" value="1"/>
</dbReference>
<evidence type="ECO:0000256" key="4">
    <source>
        <dbReference type="ARBA" id="ARBA00023163"/>
    </source>
</evidence>
<evidence type="ECO:0000313" key="6">
    <source>
        <dbReference type="EMBL" id="ONU84326.1"/>
    </source>
</evidence>
<proteinExistence type="inferred from homology"/>
<dbReference type="GO" id="GO:0003677">
    <property type="term" value="F:DNA binding"/>
    <property type="evidence" value="ECO:0007669"/>
    <property type="project" value="UniProtKB-KW"/>
</dbReference>
<dbReference type="InterPro" id="IPR036390">
    <property type="entry name" value="WH_DNA-bd_sf"/>
</dbReference>
<dbReference type="AlphaFoldDB" id="A0A1V2W2M7"/>
<evidence type="ECO:0000259" key="5">
    <source>
        <dbReference type="PROSITE" id="PS50931"/>
    </source>
</evidence>
<dbReference type="Pfam" id="PF03466">
    <property type="entry name" value="LysR_substrate"/>
    <property type="match status" value="1"/>
</dbReference>
<dbReference type="Pfam" id="PF00126">
    <property type="entry name" value="HTH_1"/>
    <property type="match status" value="1"/>
</dbReference>
<dbReference type="GO" id="GO:0003700">
    <property type="term" value="F:DNA-binding transcription factor activity"/>
    <property type="evidence" value="ECO:0007669"/>
    <property type="project" value="InterPro"/>
</dbReference>
<dbReference type="InterPro" id="IPR036388">
    <property type="entry name" value="WH-like_DNA-bd_sf"/>
</dbReference>
<comment type="similarity">
    <text evidence="1">Belongs to the LysR transcriptional regulatory family.</text>
</comment>
<keyword evidence="2" id="KW-0805">Transcription regulation</keyword>
<evidence type="ECO:0000256" key="1">
    <source>
        <dbReference type="ARBA" id="ARBA00009437"/>
    </source>
</evidence>
<dbReference type="InterPro" id="IPR058163">
    <property type="entry name" value="LysR-type_TF_proteobact-type"/>
</dbReference>
<dbReference type="PROSITE" id="PS50931">
    <property type="entry name" value="HTH_LYSR"/>
    <property type="match status" value="1"/>
</dbReference>
<dbReference type="FunFam" id="1.10.10.10:FF:000001">
    <property type="entry name" value="LysR family transcriptional regulator"/>
    <property type="match status" value="1"/>
</dbReference>
<name>A0A1V2W2M7_9BURK</name>
<dbReference type="PANTHER" id="PTHR30537:SF5">
    <property type="entry name" value="HTH-TYPE TRANSCRIPTIONAL ACTIVATOR TTDR-RELATED"/>
    <property type="match status" value="1"/>
</dbReference>
<dbReference type="OrthoDB" id="8650959at2"/>